<protein>
    <submittedName>
        <fullName evidence="1">Uncharacterized protein</fullName>
    </submittedName>
</protein>
<keyword evidence="2" id="KW-1185">Reference proteome</keyword>
<evidence type="ECO:0000313" key="1">
    <source>
        <dbReference type="EMBL" id="RTE72729.1"/>
    </source>
</evidence>
<reference evidence="1 2" key="1">
    <citation type="submission" date="2017-06" db="EMBL/GenBank/DDBJ databases">
        <title>Comparative genomic analysis of Ambrosia Fusariam Clade fungi.</title>
        <authorList>
            <person name="Stajich J.E."/>
            <person name="Carrillo J."/>
            <person name="Kijimoto T."/>
            <person name="Eskalen A."/>
            <person name="O'Donnell K."/>
            <person name="Kasson M."/>
        </authorList>
    </citation>
    <scope>NUCLEOTIDE SEQUENCE [LARGE SCALE GENOMIC DNA]</scope>
    <source>
        <strain evidence="1 2">UCR1854</strain>
    </source>
</reference>
<comment type="caution">
    <text evidence="1">The sequence shown here is derived from an EMBL/GenBank/DDBJ whole genome shotgun (WGS) entry which is preliminary data.</text>
</comment>
<proteinExistence type="predicted"/>
<organism evidence="1 2">
    <name type="scientific">Fusarium euwallaceae</name>
    <dbReference type="NCBI Taxonomy" id="1147111"/>
    <lineage>
        <taxon>Eukaryota</taxon>
        <taxon>Fungi</taxon>
        <taxon>Dikarya</taxon>
        <taxon>Ascomycota</taxon>
        <taxon>Pezizomycotina</taxon>
        <taxon>Sordariomycetes</taxon>
        <taxon>Hypocreomycetidae</taxon>
        <taxon>Hypocreales</taxon>
        <taxon>Nectriaceae</taxon>
        <taxon>Fusarium</taxon>
        <taxon>Fusarium solani species complex</taxon>
    </lineage>
</organism>
<sequence length="151" mass="16428">MEVTALGIYTCAFPSAATAPFWLELWAKEAMKLGHTTFLYPSSFTFSVPLSSPPSSIQLFLPTDPLRLSLLIFAALLSPSSGHCHEPSHLQSNCPTRSFNTQSNALNLSVVTKNPRLTELEPAIDAINTTLQEKRSDIHVLKITGGASRTT</sequence>
<dbReference type="AlphaFoldDB" id="A0A430LAM8"/>
<dbReference type="EMBL" id="MIKF01000297">
    <property type="protein sequence ID" value="RTE72729.1"/>
    <property type="molecule type" value="Genomic_DNA"/>
</dbReference>
<dbReference type="Proteomes" id="UP000287124">
    <property type="component" value="Unassembled WGS sequence"/>
</dbReference>
<gene>
    <name evidence="1" type="ORF">BHE90_012851</name>
</gene>
<accession>A0A430LAM8</accession>
<name>A0A430LAM8_9HYPO</name>
<evidence type="ECO:0000313" key="2">
    <source>
        <dbReference type="Proteomes" id="UP000287124"/>
    </source>
</evidence>